<feature type="transmembrane region" description="Helical" evidence="3">
    <location>
        <begin position="427"/>
        <end position="446"/>
    </location>
</feature>
<organism evidence="4 5">
    <name type="scientific">Undibacterium pigrum</name>
    <dbReference type="NCBI Taxonomy" id="401470"/>
    <lineage>
        <taxon>Bacteria</taxon>
        <taxon>Pseudomonadati</taxon>
        <taxon>Pseudomonadota</taxon>
        <taxon>Betaproteobacteria</taxon>
        <taxon>Burkholderiales</taxon>
        <taxon>Oxalobacteraceae</taxon>
        <taxon>Undibacterium</taxon>
    </lineage>
</organism>
<feature type="region of interest" description="Disordered" evidence="2">
    <location>
        <begin position="42"/>
        <end position="61"/>
    </location>
</feature>
<feature type="transmembrane region" description="Helical" evidence="3">
    <location>
        <begin position="834"/>
        <end position="854"/>
    </location>
</feature>
<evidence type="ECO:0000256" key="2">
    <source>
        <dbReference type="SAM" id="MobiDB-lite"/>
    </source>
</evidence>
<feature type="transmembrane region" description="Helical" evidence="3">
    <location>
        <begin position="494"/>
        <end position="515"/>
    </location>
</feature>
<evidence type="ECO:0000313" key="5">
    <source>
        <dbReference type="Proteomes" id="UP000247792"/>
    </source>
</evidence>
<dbReference type="RefSeq" id="WP_110253685.1">
    <property type="nucleotide sequence ID" value="NZ_QJKB01000001.1"/>
</dbReference>
<keyword evidence="3" id="KW-0472">Membrane</keyword>
<feature type="compositionally biased region" description="Polar residues" evidence="2">
    <location>
        <begin position="47"/>
        <end position="57"/>
    </location>
</feature>
<feature type="transmembrane region" description="Helical" evidence="3">
    <location>
        <begin position="1131"/>
        <end position="1147"/>
    </location>
</feature>
<feature type="transmembrane region" description="Helical" evidence="3">
    <location>
        <begin position="933"/>
        <end position="955"/>
    </location>
</feature>
<feature type="transmembrane region" description="Helical" evidence="3">
    <location>
        <begin position="374"/>
        <end position="393"/>
    </location>
</feature>
<feature type="transmembrane region" description="Helical" evidence="3">
    <location>
        <begin position="663"/>
        <end position="683"/>
    </location>
</feature>
<keyword evidence="1" id="KW-0175">Coiled coil</keyword>
<dbReference type="Proteomes" id="UP000247792">
    <property type="component" value="Unassembled WGS sequence"/>
</dbReference>
<feature type="transmembrane region" description="Helical" evidence="3">
    <location>
        <begin position="297"/>
        <end position="321"/>
    </location>
</feature>
<feature type="transmembrane region" description="Helical" evidence="3">
    <location>
        <begin position="6"/>
        <end position="32"/>
    </location>
</feature>
<feature type="transmembrane region" description="Helical" evidence="3">
    <location>
        <begin position="398"/>
        <end position="415"/>
    </location>
</feature>
<dbReference type="EMBL" id="QJKB01000001">
    <property type="protein sequence ID" value="PXX47296.1"/>
    <property type="molecule type" value="Genomic_DNA"/>
</dbReference>
<feature type="transmembrane region" description="Helical" evidence="3">
    <location>
        <begin position="637"/>
        <end position="657"/>
    </location>
</feature>
<feature type="transmembrane region" description="Helical" evidence="3">
    <location>
        <begin position="786"/>
        <end position="801"/>
    </location>
</feature>
<feature type="transmembrane region" description="Helical" evidence="3">
    <location>
        <begin position="763"/>
        <end position="780"/>
    </location>
</feature>
<comment type="caution">
    <text evidence="4">The sequence shown here is derived from an EMBL/GenBank/DDBJ whole genome shotgun (WGS) entry which is preliminary data.</text>
</comment>
<feature type="region of interest" description="Disordered" evidence="2">
    <location>
        <begin position="205"/>
        <end position="224"/>
    </location>
</feature>
<feature type="transmembrane region" description="Helical" evidence="3">
    <location>
        <begin position="1198"/>
        <end position="1218"/>
    </location>
</feature>
<feature type="coiled-coil region" evidence="1">
    <location>
        <begin position="63"/>
        <end position="90"/>
    </location>
</feature>
<evidence type="ECO:0000256" key="1">
    <source>
        <dbReference type="SAM" id="Coils"/>
    </source>
</evidence>
<feature type="transmembrane region" description="Helical" evidence="3">
    <location>
        <begin position="271"/>
        <end position="290"/>
    </location>
</feature>
<feature type="transmembrane region" description="Helical" evidence="3">
    <location>
        <begin position="1252"/>
        <end position="1272"/>
    </location>
</feature>
<feature type="transmembrane region" description="Helical" evidence="3">
    <location>
        <begin position="962"/>
        <end position="981"/>
    </location>
</feature>
<dbReference type="PANTHER" id="PTHR38434">
    <property type="entry name" value="BLL2549 PROTEIN"/>
    <property type="match status" value="1"/>
</dbReference>
<dbReference type="InterPro" id="IPR019286">
    <property type="entry name" value="DUF2339_TM"/>
</dbReference>
<gene>
    <name evidence="4" type="ORF">DFR42_101873</name>
</gene>
<dbReference type="Pfam" id="PF10101">
    <property type="entry name" value="DUF2339"/>
    <property type="match status" value="1"/>
</dbReference>
<dbReference type="PANTHER" id="PTHR38434:SF1">
    <property type="entry name" value="BLL2549 PROTEIN"/>
    <property type="match status" value="1"/>
</dbReference>
<name>A0A318JFC0_9BURK</name>
<protein>
    <submittedName>
        <fullName evidence="4">Putative membrane protein DUF2339</fullName>
    </submittedName>
</protein>
<sequence>MWFVGAIIGFVLGVATDSGAAMFFFALIGGFVGHQIGRSRKVDAAVQQPSPQASPKTGGNDGLVELHQKIFKLEHRLQTLEREMAELKAGNVVIKSAEIAEARPQEAPAEEKIIQSAAAAKINDASLSLPVPPTIEFGAQPDPVESQHQPQLVAKELPGLEALDLQLTSLDEIATSQNSSAVAMEQADSIPPVVVIKTEEPVNQVAAKPEPVKRPPPPAPPRSLQERLPAPLAKLIFGGNALVKVGVLILFLGLAFLLRYTAERVTVPVELRYAGVALSGVVLLALGWFLRSKRRDYALILQGMAIGVFYLTTLSAMKLHALITPEVGFAFLFMVSVLSAILAVLQNAPVLAIVAAIEGFATPVLISTGENRPLGLFTYMAVLDIGIFVVAWFNAWRVLNLIGFVGTFTLALGWAERSYTDSQYGIVQPFLIFFFVLFALIGLLFARRTLKEAEVEEGPLATLKRVGRVDSALVFGNPITAFGMQYMLVKHTEFGAAFSALAVGFFYLVLAKIVFSKAKQGLALLAEAYVIVAAIFATLAIPLGLEGAWTGAAWAIEGAGMYWLGIRQQRPYARGFAYLVMVGAAYKLLHGIYINPEATGPLLQGGLLGPVLLAVSCFVVWNLHGKAKAESISSWEAMPNAALPWLGVASLTLLPWMLLDPQFAAAAMAVMALLVSAIARRYVLTAFGHISATLQATALASFLLTLHVAASGNAALEDGWKGGLAALIIAGSILFSAGRSMVATKRAAQEQSLPPAWSIWNQLAIISGSALLHLAMLFAINLTQASLIWPITSCMLLWVGLRMSHGALAGFAGAVQIIAAVLCLLEPGKYQGTAFAHLGFFVPLSLAVSAWFSADFIRAEAARMRAVLLDLSGFGNTANADGAEQKLPSVWLNPWCSSKLALGLSVVWGLAWWLSAWFPESLETLVRTDHREYSSTVAIVIALASSALMAVLAGWRRWSQMGIATIVTLPLLVFAGLIGAASADGLYLPSANLGWLAWPAALAWHLLILKKQQNWMTAWPRLLSLIHIAGFWFFLLLAAREGQARLAPMADTWSSWPLLGWVLVPAVVFWFIGAKPLAGRWPLNTYRKTYIEQACAPVALYLLAWCWLTNAFSAGDASPLPYLPLLNPLELGQWLVLASLLHWWRALPASIAKTNLRQVAVAVVASTALALLTGMVLRSCHHFAGVPWDADALFASRLSQAAVSITWAICSVAVMLFGNRRMSRSTWIAGAALLGVVVVKLFLIELADRGDVYRIVSFIGVGILVLVVAYFAPVPVKPKEPQAALAEDSEVSADQGKAL</sequence>
<feature type="transmembrane region" description="Helical" evidence="3">
    <location>
        <begin position="547"/>
        <end position="564"/>
    </location>
</feature>
<keyword evidence="3" id="KW-1133">Transmembrane helix</keyword>
<feature type="transmembrane region" description="Helical" evidence="3">
    <location>
        <begin position="690"/>
        <end position="710"/>
    </location>
</feature>
<feature type="transmembrane region" description="Helical" evidence="3">
    <location>
        <begin position="576"/>
        <end position="594"/>
    </location>
</feature>
<feature type="transmembrane region" description="Helical" evidence="3">
    <location>
        <begin position="467"/>
        <end position="488"/>
    </location>
</feature>
<keyword evidence="5" id="KW-1185">Reference proteome</keyword>
<feature type="transmembrane region" description="Helical" evidence="3">
    <location>
        <begin position="1058"/>
        <end position="1078"/>
    </location>
</feature>
<feature type="transmembrane region" description="Helical" evidence="3">
    <location>
        <begin position="522"/>
        <end position="541"/>
    </location>
</feature>
<feature type="transmembrane region" description="Helical" evidence="3">
    <location>
        <begin position="808"/>
        <end position="828"/>
    </location>
</feature>
<proteinExistence type="predicted"/>
<feature type="transmembrane region" description="Helical" evidence="3">
    <location>
        <begin position="1090"/>
        <end position="1111"/>
    </location>
</feature>
<accession>A0A318JFC0</accession>
<feature type="transmembrane region" description="Helical" evidence="3">
    <location>
        <begin position="1159"/>
        <end position="1178"/>
    </location>
</feature>
<dbReference type="OrthoDB" id="207428at2"/>
<reference evidence="4 5" key="1">
    <citation type="submission" date="2018-05" db="EMBL/GenBank/DDBJ databases">
        <title>Genomic Encyclopedia of Type Strains, Phase IV (KMG-IV): sequencing the most valuable type-strain genomes for metagenomic binning, comparative biology and taxonomic classification.</title>
        <authorList>
            <person name="Goeker M."/>
        </authorList>
    </citation>
    <scope>NUCLEOTIDE SEQUENCE [LARGE SCALE GENOMIC DNA]</scope>
    <source>
        <strain evidence="4 5">DSM 19792</strain>
    </source>
</reference>
<feature type="transmembrane region" description="Helical" evidence="3">
    <location>
        <begin position="350"/>
        <end position="368"/>
    </location>
</feature>
<feature type="transmembrane region" description="Helical" evidence="3">
    <location>
        <begin position="327"/>
        <end position="345"/>
    </location>
</feature>
<evidence type="ECO:0000256" key="3">
    <source>
        <dbReference type="SAM" id="Phobius"/>
    </source>
</evidence>
<feature type="transmembrane region" description="Helical" evidence="3">
    <location>
        <begin position="606"/>
        <end position="625"/>
    </location>
</feature>
<feature type="transmembrane region" description="Helical" evidence="3">
    <location>
        <begin position="987"/>
        <end position="1007"/>
    </location>
</feature>
<feature type="transmembrane region" description="Helical" evidence="3">
    <location>
        <begin position="722"/>
        <end position="742"/>
    </location>
</feature>
<keyword evidence="3" id="KW-0812">Transmembrane</keyword>
<feature type="transmembrane region" description="Helical" evidence="3">
    <location>
        <begin position="1019"/>
        <end position="1038"/>
    </location>
</feature>
<feature type="transmembrane region" description="Helical" evidence="3">
    <location>
        <begin position="235"/>
        <end position="259"/>
    </location>
</feature>
<evidence type="ECO:0000313" key="4">
    <source>
        <dbReference type="EMBL" id="PXX47296.1"/>
    </source>
</evidence>
<feature type="transmembrane region" description="Helical" evidence="3">
    <location>
        <begin position="900"/>
        <end position="918"/>
    </location>
</feature>
<feature type="transmembrane region" description="Helical" evidence="3">
    <location>
        <begin position="1225"/>
        <end position="1246"/>
    </location>
</feature>